<evidence type="ECO:0000313" key="2">
    <source>
        <dbReference type="EMBL" id="MDR6246736.1"/>
    </source>
</evidence>
<keyword evidence="3" id="KW-1185">Reference proteome</keyword>
<organism evidence="2 3">
    <name type="scientific">Paenibacillus hunanensis</name>
    <dbReference type="NCBI Taxonomy" id="539262"/>
    <lineage>
        <taxon>Bacteria</taxon>
        <taxon>Bacillati</taxon>
        <taxon>Bacillota</taxon>
        <taxon>Bacilli</taxon>
        <taxon>Bacillales</taxon>
        <taxon>Paenibacillaceae</taxon>
        <taxon>Paenibacillus</taxon>
    </lineage>
</organism>
<accession>A0ABU1J6A1</accession>
<protein>
    <recommendedName>
        <fullName evidence="1">Copper amine oxidase-like N-terminal domain-containing protein</fullName>
    </recommendedName>
</protein>
<name>A0ABU1J6A1_9BACL</name>
<dbReference type="InterPro" id="IPR012854">
    <property type="entry name" value="Cu_amine_oxidase-like_N"/>
</dbReference>
<comment type="caution">
    <text evidence="2">The sequence shown here is derived from an EMBL/GenBank/DDBJ whole genome shotgun (WGS) entry which is preliminary data.</text>
</comment>
<proteinExistence type="predicted"/>
<evidence type="ECO:0000259" key="1">
    <source>
        <dbReference type="Pfam" id="PF07833"/>
    </source>
</evidence>
<dbReference type="Gene3D" id="3.30.457.10">
    <property type="entry name" value="Copper amine oxidase-like, N-terminal domain"/>
    <property type="match status" value="1"/>
</dbReference>
<dbReference type="InterPro" id="IPR036582">
    <property type="entry name" value="Mao_N_sf"/>
</dbReference>
<dbReference type="RefSeq" id="WP_188776789.1">
    <property type="nucleotide sequence ID" value="NZ_BMMB01000007.1"/>
</dbReference>
<sequence length="272" mass="30263">MNLNINGRMLTGQKPIVVNDTTLVPIRTLTFLSDVYVNWEPATKAVTLTDRTAYQTVQVVAGQKTALVNQVPVVLNTPAHIQNGSVYVPLRFIGESLHAKVVWDQATKTVVIYPVDKAVTEAYRSSKLVDSRIAALKLVRVEMNERLFTTDEGHVTGYYFPTGKSNSFFIVNQGVVSYYEVRNDAAWKTWEATSGESTGKELIPGIIAGVDQEWGTRPTYKGTFSYFWDLWMQGQVSYGVIDSKGEMKELGIGNSKAGDTVIREIPQDNTKK</sequence>
<evidence type="ECO:0000313" key="3">
    <source>
        <dbReference type="Proteomes" id="UP001185028"/>
    </source>
</evidence>
<feature type="domain" description="Copper amine oxidase-like N-terminal" evidence="1">
    <location>
        <begin position="5"/>
        <end position="112"/>
    </location>
</feature>
<reference evidence="2 3" key="1">
    <citation type="submission" date="2023-07" db="EMBL/GenBank/DDBJ databases">
        <title>Genomic Encyclopedia of Type Strains, Phase IV (KMG-IV): sequencing the most valuable type-strain genomes for metagenomic binning, comparative biology and taxonomic classification.</title>
        <authorList>
            <person name="Goeker M."/>
        </authorList>
    </citation>
    <scope>NUCLEOTIDE SEQUENCE [LARGE SCALE GENOMIC DNA]</scope>
    <source>
        <strain evidence="2 3">DSM 22170</strain>
    </source>
</reference>
<dbReference type="Proteomes" id="UP001185028">
    <property type="component" value="Unassembled WGS sequence"/>
</dbReference>
<dbReference type="SUPFAM" id="SSF55383">
    <property type="entry name" value="Copper amine oxidase, domain N"/>
    <property type="match status" value="1"/>
</dbReference>
<gene>
    <name evidence="2" type="ORF">JOC58_004681</name>
</gene>
<dbReference type="EMBL" id="JAVDQH010000039">
    <property type="protein sequence ID" value="MDR6246736.1"/>
    <property type="molecule type" value="Genomic_DNA"/>
</dbReference>
<dbReference type="Pfam" id="PF07833">
    <property type="entry name" value="Cu_amine_oxidN1"/>
    <property type="match status" value="1"/>
</dbReference>